<evidence type="ECO:0000256" key="6">
    <source>
        <dbReference type="ARBA" id="ARBA00023136"/>
    </source>
</evidence>
<organism evidence="10 11">
    <name type="scientific">Marivirga lumbricoides</name>
    <dbReference type="NCBI Taxonomy" id="1046115"/>
    <lineage>
        <taxon>Bacteria</taxon>
        <taxon>Pseudomonadati</taxon>
        <taxon>Bacteroidota</taxon>
        <taxon>Cytophagia</taxon>
        <taxon>Cytophagales</taxon>
        <taxon>Marivirgaceae</taxon>
        <taxon>Marivirga</taxon>
    </lineage>
</organism>
<proteinExistence type="inferred from homology"/>
<evidence type="ECO:0000256" key="2">
    <source>
        <dbReference type="ARBA" id="ARBA00005346"/>
    </source>
</evidence>
<reference evidence="11" key="1">
    <citation type="journal article" date="2019" name="Int. J. Syst. Evol. Microbiol.">
        <title>The Global Catalogue of Microorganisms (GCM) 10K type strain sequencing project: providing services to taxonomists for standard genome sequencing and annotation.</title>
        <authorList>
            <consortium name="The Broad Institute Genomics Platform"/>
            <consortium name="The Broad Institute Genome Sequencing Center for Infectious Disease"/>
            <person name="Wu L."/>
            <person name="Ma J."/>
        </authorList>
    </citation>
    <scope>NUCLEOTIDE SEQUENCE [LARGE SCALE GENOMIC DNA]</scope>
    <source>
        <strain evidence="11">CGMCC 1.10832</strain>
    </source>
</reference>
<feature type="transmembrane region" description="Helical" evidence="8">
    <location>
        <begin position="462"/>
        <end position="481"/>
    </location>
</feature>
<keyword evidence="4 7" id="KW-0812">Transmembrane</keyword>
<keyword evidence="3" id="KW-1003">Cell membrane</keyword>
<keyword evidence="6 8" id="KW-0472">Membrane</keyword>
<sequence>MTLKSNSMQLTEASILLPLILPFLTATICLFFNRSKKAQHFISIAGACLLLITAFFLLESVKENGIMVTQIGGWEAPFGITMVMDIFSAIMVLVTAFVGLMVNIYALQNIKKEKKQFGFFVFFHFLIMGVNGAFTAGDIFNLYVWFEILLIASFILLALGNGKEQLIGTVKYMLLSFIASAFLLVGVGIIYGISGSLNMANVAVFCRENPDNPLITVAAIFFLLPFGIKAALFPMYFWLPASYPTPDISVTAFFSGLLTKVGVYALIRFFTLIFVQDIAYTHTILLIAAAFTMFSGVLGALSRNSMRKVLSFHIISQIGYMILGLALFTPLALAGAIFYMVQHILVKTNLFMITGLVEKIKGTSVLKNIGGLYKSYPFVSLLFFIAALSLAGIPPFSGFWPKFLLIKAGFEAKEYWVIAIGIVTGLLTLFSMTKIWVYAFWEKEKKENENELLESIFIQRNWRMTVPVITITVMIIGIGFYSMPLMKYASLAAEQLMNPSLYIQKVLGK</sequence>
<evidence type="ECO:0000256" key="4">
    <source>
        <dbReference type="ARBA" id="ARBA00022692"/>
    </source>
</evidence>
<dbReference type="PRINTS" id="PR01437">
    <property type="entry name" value="NUOXDRDTASE4"/>
</dbReference>
<comment type="caution">
    <text evidence="10">The sequence shown here is derived from an EMBL/GenBank/DDBJ whole genome shotgun (WGS) entry which is preliminary data.</text>
</comment>
<name>A0ABQ1M7W7_9BACT</name>
<evidence type="ECO:0000256" key="7">
    <source>
        <dbReference type="RuleBase" id="RU000320"/>
    </source>
</evidence>
<feature type="transmembrane region" description="Helical" evidence="8">
    <location>
        <begin position="15"/>
        <end position="33"/>
    </location>
</feature>
<feature type="transmembrane region" description="Helical" evidence="8">
    <location>
        <begin position="337"/>
        <end position="357"/>
    </location>
</feature>
<feature type="transmembrane region" description="Helical" evidence="8">
    <location>
        <begin position="172"/>
        <end position="194"/>
    </location>
</feature>
<accession>A0ABQ1M7W7</accession>
<protein>
    <submittedName>
        <fullName evidence="10">Cation:proton antiporter</fullName>
    </submittedName>
</protein>
<feature type="transmembrane region" description="Helical" evidence="8">
    <location>
        <begin position="416"/>
        <end position="441"/>
    </location>
</feature>
<feature type="transmembrane region" description="Helical" evidence="8">
    <location>
        <begin position="40"/>
        <end position="58"/>
    </location>
</feature>
<dbReference type="EMBL" id="BMEC01000005">
    <property type="protein sequence ID" value="GGC34159.1"/>
    <property type="molecule type" value="Genomic_DNA"/>
</dbReference>
<gene>
    <name evidence="10" type="ORF">GCM10011506_19550</name>
</gene>
<dbReference type="Proteomes" id="UP000636010">
    <property type="component" value="Unassembled WGS sequence"/>
</dbReference>
<feature type="transmembrane region" description="Helical" evidence="8">
    <location>
        <begin position="280"/>
        <end position="302"/>
    </location>
</feature>
<keyword evidence="11" id="KW-1185">Reference proteome</keyword>
<evidence type="ECO:0000256" key="1">
    <source>
        <dbReference type="ARBA" id="ARBA00004651"/>
    </source>
</evidence>
<feature type="transmembrane region" description="Helical" evidence="8">
    <location>
        <begin position="251"/>
        <end position="274"/>
    </location>
</feature>
<dbReference type="PANTHER" id="PTHR42703">
    <property type="entry name" value="NADH DEHYDROGENASE"/>
    <property type="match status" value="1"/>
</dbReference>
<dbReference type="PANTHER" id="PTHR42703:SF1">
    <property type="entry name" value="NA(+)_H(+) ANTIPORTER SUBUNIT D1"/>
    <property type="match status" value="1"/>
</dbReference>
<feature type="transmembrane region" description="Helical" evidence="8">
    <location>
        <begin position="214"/>
        <end position="239"/>
    </location>
</feature>
<feature type="transmembrane region" description="Helical" evidence="8">
    <location>
        <begin position="309"/>
        <end position="331"/>
    </location>
</feature>
<feature type="transmembrane region" description="Helical" evidence="8">
    <location>
        <begin position="378"/>
        <end position="396"/>
    </location>
</feature>
<evidence type="ECO:0000256" key="8">
    <source>
        <dbReference type="SAM" id="Phobius"/>
    </source>
</evidence>
<dbReference type="InterPro" id="IPR003918">
    <property type="entry name" value="NADH_UbQ_OxRdtase"/>
</dbReference>
<comment type="subcellular location">
    <subcellularLocation>
        <location evidence="1">Cell membrane</location>
        <topology evidence="1">Multi-pass membrane protein</topology>
    </subcellularLocation>
    <subcellularLocation>
        <location evidence="7">Membrane</location>
        <topology evidence="7">Multi-pass membrane protein</topology>
    </subcellularLocation>
</comment>
<keyword evidence="5 8" id="KW-1133">Transmembrane helix</keyword>
<evidence type="ECO:0000313" key="10">
    <source>
        <dbReference type="EMBL" id="GGC34159.1"/>
    </source>
</evidence>
<dbReference type="InterPro" id="IPR050586">
    <property type="entry name" value="CPA3_Na-H_Antiporter_D"/>
</dbReference>
<dbReference type="InterPro" id="IPR001750">
    <property type="entry name" value="ND/Mrp_TM"/>
</dbReference>
<feature type="transmembrane region" description="Helical" evidence="8">
    <location>
        <begin position="117"/>
        <end position="136"/>
    </location>
</feature>
<dbReference type="Pfam" id="PF00361">
    <property type="entry name" value="Proton_antipo_M"/>
    <property type="match status" value="1"/>
</dbReference>
<feature type="transmembrane region" description="Helical" evidence="8">
    <location>
        <begin position="142"/>
        <end position="160"/>
    </location>
</feature>
<comment type="similarity">
    <text evidence="2">Belongs to the CPA3 antiporters (TC 2.A.63) subunit D family.</text>
</comment>
<feature type="transmembrane region" description="Helical" evidence="8">
    <location>
        <begin position="78"/>
        <end position="105"/>
    </location>
</feature>
<dbReference type="NCBIfam" id="NF009306">
    <property type="entry name" value="PRK12663.1"/>
    <property type="match status" value="1"/>
</dbReference>
<evidence type="ECO:0000313" key="11">
    <source>
        <dbReference type="Proteomes" id="UP000636010"/>
    </source>
</evidence>
<feature type="domain" description="NADH:quinone oxidoreductase/Mrp antiporter transmembrane" evidence="9">
    <location>
        <begin position="136"/>
        <end position="428"/>
    </location>
</feature>
<evidence type="ECO:0000256" key="5">
    <source>
        <dbReference type="ARBA" id="ARBA00022989"/>
    </source>
</evidence>
<evidence type="ECO:0000256" key="3">
    <source>
        <dbReference type="ARBA" id="ARBA00022475"/>
    </source>
</evidence>
<evidence type="ECO:0000259" key="9">
    <source>
        <dbReference type="Pfam" id="PF00361"/>
    </source>
</evidence>